<dbReference type="CDD" id="cd17748">
    <property type="entry name" value="BRCT_DNA_ligase_like"/>
    <property type="match status" value="1"/>
</dbReference>
<dbReference type="InterPro" id="IPR010994">
    <property type="entry name" value="RuvA_2-like"/>
</dbReference>
<evidence type="ECO:0000313" key="15">
    <source>
        <dbReference type="Proteomes" id="UP000772151"/>
    </source>
</evidence>
<keyword evidence="9" id="KW-0520">NAD</keyword>
<dbReference type="SMART" id="SM00292">
    <property type="entry name" value="BRCT"/>
    <property type="match status" value="1"/>
</dbReference>
<dbReference type="InterPro" id="IPR004150">
    <property type="entry name" value="NAD_DNA_ligase_OB"/>
</dbReference>
<evidence type="ECO:0000256" key="4">
    <source>
        <dbReference type="ARBA" id="ARBA00022705"/>
    </source>
</evidence>
<evidence type="ECO:0000256" key="3">
    <source>
        <dbReference type="ARBA" id="ARBA00022598"/>
    </source>
</evidence>
<dbReference type="InterPro" id="IPR003583">
    <property type="entry name" value="Hlx-hairpin-Hlx_DNA-bd_motif"/>
</dbReference>
<evidence type="ECO:0000256" key="10">
    <source>
        <dbReference type="ARBA" id="ARBA00023204"/>
    </source>
</evidence>
<dbReference type="Gene3D" id="1.10.287.610">
    <property type="entry name" value="Helix hairpin bin"/>
    <property type="match status" value="1"/>
</dbReference>
<dbReference type="GO" id="GO:0003911">
    <property type="term" value="F:DNA ligase (NAD+) activity"/>
    <property type="evidence" value="ECO:0007669"/>
    <property type="project" value="UniProtKB-EC"/>
</dbReference>
<evidence type="ECO:0000256" key="2">
    <source>
        <dbReference type="ARBA" id="ARBA00012722"/>
    </source>
</evidence>
<evidence type="ECO:0000259" key="13">
    <source>
        <dbReference type="PROSITE" id="PS50172"/>
    </source>
</evidence>
<dbReference type="Pfam" id="PF01653">
    <property type="entry name" value="DNA_ligase_aden"/>
    <property type="match status" value="1"/>
</dbReference>
<dbReference type="GO" id="GO:0003677">
    <property type="term" value="F:DNA binding"/>
    <property type="evidence" value="ECO:0007669"/>
    <property type="project" value="InterPro"/>
</dbReference>
<organism evidence="14 15">
    <name type="scientific">Selenomonas ruminantium</name>
    <dbReference type="NCBI Taxonomy" id="971"/>
    <lineage>
        <taxon>Bacteria</taxon>
        <taxon>Bacillati</taxon>
        <taxon>Bacillota</taxon>
        <taxon>Negativicutes</taxon>
        <taxon>Selenomonadales</taxon>
        <taxon>Selenomonadaceae</taxon>
        <taxon>Selenomonas</taxon>
    </lineage>
</organism>
<feature type="domain" description="BRCT" evidence="13">
    <location>
        <begin position="571"/>
        <end position="649"/>
    </location>
</feature>
<evidence type="ECO:0000256" key="7">
    <source>
        <dbReference type="ARBA" id="ARBA00022833"/>
    </source>
</evidence>
<dbReference type="EC" id="6.5.1.2" evidence="2"/>
<gene>
    <name evidence="14" type="ORF">E7203_05155</name>
</gene>
<evidence type="ECO:0000256" key="1">
    <source>
        <dbReference type="ARBA" id="ARBA00004067"/>
    </source>
</evidence>
<dbReference type="SMART" id="SM00278">
    <property type="entry name" value="HhH1"/>
    <property type="match status" value="3"/>
</dbReference>
<evidence type="ECO:0000256" key="12">
    <source>
        <dbReference type="ARBA" id="ARBA00034005"/>
    </source>
</evidence>
<dbReference type="Gene3D" id="3.40.50.10190">
    <property type="entry name" value="BRCT domain"/>
    <property type="match status" value="1"/>
</dbReference>
<dbReference type="GO" id="GO:0006260">
    <property type="term" value="P:DNA replication"/>
    <property type="evidence" value="ECO:0007669"/>
    <property type="project" value="UniProtKB-KW"/>
</dbReference>
<evidence type="ECO:0000256" key="6">
    <source>
        <dbReference type="ARBA" id="ARBA00022763"/>
    </source>
</evidence>
<evidence type="ECO:0000256" key="8">
    <source>
        <dbReference type="ARBA" id="ARBA00022842"/>
    </source>
</evidence>
<dbReference type="SMART" id="SM00532">
    <property type="entry name" value="LIGANc"/>
    <property type="match status" value="1"/>
</dbReference>
<dbReference type="Gene3D" id="3.30.470.30">
    <property type="entry name" value="DNA ligase/mRNA capping enzyme"/>
    <property type="match status" value="1"/>
</dbReference>
<reference evidence="14" key="1">
    <citation type="submission" date="2019-04" db="EMBL/GenBank/DDBJ databases">
        <title>Evolution of Biomass-Degrading Anaerobic Consortia Revealed by Metagenomics.</title>
        <authorList>
            <person name="Peng X."/>
        </authorList>
    </citation>
    <scope>NUCLEOTIDE SEQUENCE</scope>
    <source>
        <strain evidence="14">SIG242</strain>
    </source>
</reference>
<dbReference type="AlphaFoldDB" id="A0A927WHH0"/>
<sequence>MEARIVIKIMTREEHLAAIKKADREYYELDDPTLADEEYDALRRDYIDKYGAEDLNYVPGAATGDFDKFTHPTPVTSLSKWTKGVDDEADLNKKVAELWPVVMQPKFDGLTVVAYPNADGSCRFVTRGLGGRIGEVLPNFISKYEGKGVNNSGFAIRGEVYITPENFAKMNEALLADGIEPMKNMRNAAAGILRRKERSPFVDYLSYVCYEIPGEDITPLAAREIIMSQTAFTATEMVELSAVDMALADIEAFYEKLKQENDVPIDGIVIKSGQENSLEKFGYTAHHPRNGFAYKALSEKFVTVVRDVIWQMGRRKATPVAIVDPVEIDGTTVTKASLHNAAMIEELGLKIGATVEIHKANEIIPQITRVLEPGTGEITLAVCPSCGEPLEEVNGQQFCNNPACDERIAQDIAFVGGKEVLNIEGLSIETARKMVAYWKNQYAAVKPTYTIIFSFTPDMLATLEGFAEKSAEKLYANIQAASQNVELPRFIKALCLPGIGTDVGKILADEFGSLEKLFQEMEDVPEPQEMLQQINGIGPKTAEMVSSNRFAVAVSELQRHVTIAPYEKQEAPAGDYAGKVFVLTGKMAQPRSYYVELIEKAGGKEGKSVTGKTDYLVIQDVNSTSSKAIKAREVGTKLVSPEELVEMLS</sequence>
<dbReference type="EMBL" id="SVCA01000003">
    <property type="protein sequence ID" value="MBE6084846.1"/>
    <property type="molecule type" value="Genomic_DNA"/>
</dbReference>
<protein>
    <recommendedName>
        <fullName evidence="2">DNA ligase (NAD(+))</fullName>
        <ecNumber evidence="2">6.5.1.2</ecNumber>
    </recommendedName>
</protein>
<keyword evidence="10" id="KW-0234">DNA repair</keyword>
<name>A0A927WHH0_SELRU</name>
<dbReference type="Gene3D" id="1.10.150.20">
    <property type="entry name" value="5' to 3' exonuclease, C-terminal subdomain"/>
    <property type="match status" value="2"/>
</dbReference>
<keyword evidence="7" id="KW-0862">Zinc</keyword>
<keyword evidence="6" id="KW-0227">DNA damage</keyword>
<dbReference type="SUPFAM" id="SSF50249">
    <property type="entry name" value="Nucleic acid-binding proteins"/>
    <property type="match status" value="1"/>
</dbReference>
<dbReference type="PROSITE" id="PS50172">
    <property type="entry name" value="BRCT"/>
    <property type="match status" value="1"/>
</dbReference>
<dbReference type="Pfam" id="PF12826">
    <property type="entry name" value="HHH_2"/>
    <property type="match status" value="1"/>
</dbReference>
<dbReference type="SUPFAM" id="SSF52113">
    <property type="entry name" value="BRCT domain"/>
    <property type="match status" value="1"/>
</dbReference>
<dbReference type="InterPro" id="IPR036420">
    <property type="entry name" value="BRCT_dom_sf"/>
</dbReference>
<evidence type="ECO:0000256" key="5">
    <source>
        <dbReference type="ARBA" id="ARBA00022723"/>
    </source>
</evidence>
<comment type="function">
    <text evidence="1">DNA ligase that catalyzes the formation of phosphodiester linkages between 5'-phosphoryl and 3'-hydroxyl groups in double-stranded DNA using NAD as a coenzyme and as the energy source for the reaction. It is essential for DNA replication and repair of damaged DNA.</text>
</comment>
<keyword evidence="3" id="KW-0436">Ligase</keyword>
<comment type="catalytic activity">
    <reaction evidence="12">
        <text>NAD(+) + (deoxyribonucleotide)n-3'-hydroxyl + 5'-phospho-(deoxyribonucleotide)m = (deoxyribonucleotide)n+m + AMP + beta-nicotinamide D-nucleotide.</text>
        <dbReference type="EC" id="6.5.1.2"/>
    </reaction>
</comment>
<evidence type="ECO:0000313" key="14">
    <source>
        <dbReference type="EMBL" id="MBE6084846.1"/>
    </source>
</evidence>
<dbReference type="GO" id="GO:0046872">
    <property type="term" value="F:metal ion binding"/>
    <property type="evidence" value="ECO:0007669"/>
    <property type="project" value="UniProtKB-KW"/>
</dbReference>
<dbReference type="InterPro" id="IPR041663">
    <property type="entry name" value="DisA/LigA_HHH"/>
</dbReference>
<proteinExistence type="predicted"/>
<dbReference type="Proteomes" id="UP000772151">
    <property type="component" value="Unassembled WGS sequence"/>
</dbReference>
<dbReference type="Pfam" id="PF00533">
    <property type="entry name" value="BRCT"/>
    <property type="match status" value="1"/>
</dbReference>
<evidence type="ECO:0000256" key="11">
    <source>
        <dbReference type="ARBA" id="ARBA00023211"/>
    </source>
</evidence>
<keyword evidence="8" id="KW-0460">Magnesium</keyword>
<dbReference type="InterPro" id="IPR013840">
    <property type="entry name" value="DNAligase_N"/>
</dbReference>
<dbReference type="InterPro" id="IPR001679">
    <property type="entry name" value="DNA_ligase"/>
</dbReference>
<accession>A0A927WHH0</accession>
<keyword evidence="5" id="KW-0479">Metal-binding</keyword>
<keyword evidence="4" id="KW-0235">DNA replication</keyword>
<evidence type="ECO:0000256" key="9">
    <source>
        <dbReference type="ARBA" id="ARBA00023027"/>
    </source>
</evidence>
<dbReference type="SUPFAM" id="SSF47781">
    <property type="entry name" value="RuvA domain 2-like"/>
    <property type="match status" value="1"/>
</dbReference>
<keyword evidence="11" id="KW-0464">Manganese</keyword>
<dbReference type="PIRSF" id="PIRSF001604">
    <property type="entry name" value="LigA"/>
    <property type="match status" value="1"/>
</dbReference>
<comment type="caution">
    <text evidence="14">The sequence shown here is derived from an EMBL/GenBank/DDBJ whole genome shotgun (WGS) entry which is preliminary data.</text>
</comment>
<dbReference type="GO" id="GO:0006281">
    <property type="term" value="P:DNA repair"/>
    <property type="evidence" value="ECO:0007669"/>
    <property type="project" value="UniProtKB-KW"/>
</dbReference>
<dbReference type="SUPFAM" id="SSF56091">
    <property type="entry name" value="DNA ligase/mRNA capping enzyme, catalytic domain"/>
    <property type="match status" value="1"/>
</dbReference>
<dbReference type="InterPro" id="IPR012340">
    <property type="entry name" value="NA-bd_OB-fold"/>
</dbReference>
<dbReference type="InterPro" id="IPR001357">
    <property type="entry name" value="BRCT_dom"/>
</dbReference>
<dbReference type="Pfam" id="PF03120">
    <property type="entry name" value="OB_DNA_ligase"/>
    <property type="match status" value="1"/>
</dbReference>
<dbReference type="InterPro" id="IPR013839">
    <property type="entry name" value="DNAligase_adenylation"/>
</dbReference>
<dbReference type="Gene3D" id="2.40.50.140">
    <property type="entry name" value="Nucleic acid-binding proteins"/>
    <property type="match status" value="1"/>
</dbReference>